<gene>
    <name evidence="4" type="ORF">GCM10023235_57980</name>
</gene>
<name>A0ABP9E7F4_9ACTN</name>
<dbReference type="Proteomes" id="UP001501752">
    <property type="component" value="Unassembled WGS sequence"/>
</dbReference>
<comment type="similarity">
    <text evidence="1">Belongs to the CDPS family.</text>
</comment>
<protein>
    <recommendedName>
        <fullName evidence="3">Cyclodipeptide synthase</fullName>
    </recommendedName>
</protein>
<evidence type="ECO:0000256" key="3">
    <source>
        <dbReference type="ARBA" id="ARBA00030771"/>
    </source>
</evidence>
<keyword evidence="5" id="KW-1185">Reference proteome</keyword>
<evidence type="ECO:0000313" key="4">
    <source>
        <dbReference type="EMBL" id="GAA4871451.1"/>
    </source>
</evidence>
<proteinExistence type="inferred from homology"/>
<evidence type="ECO:0000256" key="1">
    <source>
        <dbReference type="ARBA" id="ARBA00006034"/>
    </source>
</evidence>
<organism evidence="4 5">
    <name type="scientific">Kitasatospora terrestris</name>
    <dbReference type="NCBI Taxonomy" id="258051"/>
    <lineage>
        <taxon>Bacteria</taxon>
        <taxon>Bacillati</taxon>
        <taxon>Actinomycetota</taxon>
        <taxon>Actinomycetes</taxon>
        <taxon>Kitasatosporales</taxon>
        <taxon>Streptomycetaceae</taxon>
        <taxon>Kitasatospora</taxon>
    </lineage>
</organism>
<evidence type="ECO:0000256" key="2">
    <source>
        <dbReference type="ARBA" id="ARBA00022679"/>
    </source>
</evidence>
<dbReference type="InterPro" id="IPR030903">
    <property type="entry name" value="CDPS"/>
</dbReference>
<comment type="caution">
    <text evidence="4">The sequence shown here is derived from an EMBL/GenBank/DDBJ whole genome shotgun (WGS) entry which is preliminary data.</text>
</comment>
<sequence>MSETLLSTTFSMFEAEPFSERCRAVFDRADHLLIGVSPGNSYFTSRRIAELVVWGREFFDAVDIVYADLHVDAQYAASGYPPEQAERRAAKEVKATRRRIRTAVAEAACSRVGVHGLSEFQDRPAYRELHREVLHALAVDPVLRAATEGMAGAFLRSRPAGADGPDAGQLAAGVEYIAAELPFFLDTPALLGVASSVSCYHVELPLTPVLFGRSEGLRAVPAQGYAVVRPAAVPQTAAAA</sequence>
<reference evidence="5" key="1">
    <citation type="journal article" date="2019" name="Int. J. Syst. Evol. Microbiol.">
        <title>The Global Catalogue of Microorganisms (GCM) 10K type strain sequencing project: providing services to taxonomists for standard genome sequencing and annotation.</title>
        <authorList>
            <consortium name="The Broad Institute Genomics Platform"/>
            <consortium name="The Broad Institute Genome Sequencing Center for Infectious Disease"/>
            <person name="Wu L."/>
            <person name="Ma J."/>
        </authorList>
    </citation>
    <scope>NUCLEOTIDE SEQUENCE [LARGE SCALE GENOMIC DNA]</scope>
    <source>
        <strain evidence="5">JCM 13006</strain>
    </source>
</reference>
<evidence type="ECO:0000313" key="5">
    <source>
        <dbReference type="Proteomes" id="UP001501752"/>
    </source>
</evidence>
<dbReference type="NCBIfam" id="TIGR04539">
    <property type="entry name" value="tRNA_cyclodipep"/>
    <property type="match status" value="1"/>
</dbReference>
<dbReference type="EMBL" id="BAABIS010000001">
    <property type="protein sequence ID" value="GAA4871451.1"/>
    <property type="molecule type" value="Genomic_DNA"/>
</dbReference>
<dbReference type="Gene3D" id="3.40.50.11710">
    <property type="entry name" value="Cyclodipeptide synthase"/>
    <property type="match status" value="1"/>
</dbReference>
<dbReference type="RefSeq" id="WP_345699825.1">
    <property type="nucleotide sequence ID" value="NZ_BAABIS010000001.1"/>
</dbReference>
<keyword evidence="2" id="KW-0808">Transferase</keyword>
<dbReference type="InterPro" id="IPR038622">
    <property type="entry name" value="CDPS_sf"/>
</dbReference>
<accession>A0ABP9E7F4</accession>
<dbReference type="Pfam" id="PF16715">
    <property type="entry name" value="CDPS"/>
    <property type="match status" value="1"/>
</dbReference>